<organism evidence="1 2">
    <name type="scientific">Citrus sinensis</name>
    <name type="common">Sweet orange</name>
    <name type="synonym">Citrus aurantium var. sinensis</name>
    <dbReference type="NCBI Taxonomy" id="2711"/>
    <lineage>
        <taxon>Eukaryota</taxon>
        <taxon>Viridiplantae</taxon>
        <taxon>Streptophyta</taxon>
        <taxon>Embryophyta</taxon>
        <taxon>Tracheophyta</taxon>
        <taxon>Spermatophyta</taxon>
        <taxon>Magnoliopsida</taxon>
        <taxon>eudicotyledons</taxon>
        <taxon>Gunneridae</taxon>
        <taxon>Pentapetalae</taxon>
        <taxon>rosids</taxon>
        <taxon>malvids</taxon>
        <taxon>Sapindales</taxon>
        <taxon>Rutaceae</taxon>
        <taxon>Aurantioideae</taxon>
        <taxon>Citrus</taxon>
    </lineage>
</organism>
<feature type="non-terminal residue" evidence="1">
    <location>
        <position position="1"/>
    </location>
</feature>
<accession>A0A067F0A0</accession>
<evidence type="ECO:0000313" key="2">
    <source>
        <dbReference type="Proteomes" id="UP000027120"/>
    </source>
</evidence>
<evidence type="ECO:0000313" key="1">
    <source>
        <dbReference type="EMBL" id="KDO59550.1"/>
    </source>
</evidence>
<dbReference type="Proteomes" id="UP000027120">
    <property type="component" value="Unassembled WGS sequence"/>
</dbReference>
<keyword evidence="2" id="KW-1185">Reference proteome</keyword>
<protein>
    <submittedName>
        <fullName evidence="1">Uncharacterized protein</fullName>
    </submittedName>
</protein>
<dbReference type="EMBL" id="KK784939">
    <property type="protein sequence ID" value="KDO59550.1"/>
    <property type="molecule type" value="Genomic_DNA"/>
</dbReference>
<gene>
    <name evidence="1" type="ORF">CISIN_1g0460642mg</name>
</gene>
<proteinExistence type="predicted"/>
<sequence length="84" mass="10049">LDRSKMNWFQADNLSNRSLFVEDEDSVSNVSIISDPMEGEELSHLVNTIFQFDYSCYFDCFGIYDCAWKDKRMQKIWIQPPKRR</sequence>
<dbReference type="AlphaFoldDB" id="A0A067F0A0"/>
<reference evidence="1 2" key="1">
    <citation type="submission" date="2014-04" db="EMBL/GenBank/DDBJ databases">
        <authorList>
            <consortium name="International Citrus Genome Consortium"/>
            <person name="Gmitter F."/>
            <person name="Chen C."/>
            <person name="Farmerie W."/>
            <person name="Harkins T."/>
            <person name="Desany B."/>
            <person name="Mohiuddin M."/>
            <person name="Kodira C."/>
            <person name="Borodovsky M."/>
            <person name="Lomsadze A."/>
            <person name="Burns P."/>
            <person name="Jenkins J."/>
            <person name="Prochnik S."/>
            <person name="Shu S."/>
            <person name="Chapman J."/>
            <person name="Pitluck S."/>
            <person name="Schmutz J."/>
            <person name="Rokhsar D."/>
        </authorList>
    </citation>
    <scope>NUCLEOTIDE SEQUENCE</scope>
</reference>
<name>A0A067F0A0_CITSI</name>